<protein>
    <recommendedName>
        <fullName evidence="4">Transmembrane protein</fullName>
    </recommendedName>
</protein>
<reference evidence="3" key="1">
    <citation type="submission" date="2020-04" db="EMBL/GenBank/DDBJ databases">
        <title>Ralstonia solanacearum UW576, UW763, UW773, and UW774.</title>
        <authorList>
            <person name="Steidl O."/>
            <person name="Truchon A."/>
            <person name="Allen C."/>
        </authorList>
    </citation>
    <scope>NUCLEOTIDE SEQUENCE [LARGE SCALE GENOMIC DNA]</scope>
    <source>
        <strain evidence="3">UW774</strain>
        <plasmid evidence="3">pUW774mp</plasmid>
    </source>
</reference>
<keyword evidence="1" id="KW-1133">Transmembrane helix</keyword>
<evidence type="ECO:0000313" key="3">
    <source>
        <dbReference type="Proteomes" id="UP000593970"/>
    </source>
</evidence>
<feature type="transmembrane region" description="Helical" evidence="1">
    <location>
        <begin position="21"/>
        <end position="43"/>
    </location>
</feature>
<dbReference type="AlphaFoldDB" id="A0AA92QCV9"/>
<dbReference type="Proteomes" id="UP000593970">
    <property type="component" value="Plasmid pUW774mp"/>
</dbReference>
<gene>
    <name evidence="2" type="ORF">HF909_19660</name>
</gene>
<evidence type="ECO:0000313" key="2">
    <source>
        <dbReference type="EMBL" id="QOK98670.1"/>
    </source>
</evidence>
<proteinExistence type="predicted"/>
<organism evidence="2 3">
    <name type="scientific">Ralstonia solanacearum</name>
    <name type="common">Pseudomonas solanacearum</name>
    <dbReference type="NCBI Taxonomy" id="305"/>
    <lineage>
        <taxon>Bacteria</taxon>
        <taxon>Pseudomonadati</taxon>
        <taxon>Pseudomonadota</taxon>
        <taxon>Betaproteobacteria</taxon>
        <taxon>Burkholderiales</taxon>
        <taxon>Burkholderiaceae</taxon>
        <taxon>Ralstonia</taxon>
        <taxon>Ralstonia solanacearum species complex</taxon>
    </lineage>
</organism>
<evidence type="ECO:0000256" key="1">
    <source>
        <dbReference type="SAM" id="Phobius"/>
    </source>
</evidence>
<feature type="transmembrane region" description="Helical" evidence="1">
    <location>
        <begin position="93"/>
        <end position="111"/>
    </location>
</feature>
<geneLocation type="plasmid" evidence="2 3">
    <name>pUW774mp</name>
</geneLocation>
<feature type="transmembrane region" description="Helical" evidence="1">
    <location>
        <begin position="63"/>
        <end position="81"/>
    </location>
</feature>
<dbReference type="EMBL" id="CP051170">
    <property type="protein sequence ID" value="QOK98670.1"/>
    <property type="molecule type" value="Genomic_DNA"/>
</dbReference>
<name>A0AA92QCV9_RALSL</name>
<evidence type="ECO:0008006" key="4">
    <source>
        <dbReference type="Google" id="ProtNLM"/>
    </source>
</evidence>
<sequence>MNSALEYLPPTMPTWSFKQTFSVRASTMLLICVPLLSAVYRAASSLPGQILPSVQLLAGAADSTDGCIALIAAIFGLSFFIASCIRKNPQVQYFIELTLALTLVSFILMPAY</sequence>
<keyword evidence="1" id="KW-0812">Transmembrane</keyword>
<keyword evidence="2" id="KW-0614">Plasmid</keyword>
<accession>A0AA92QCV9</accession>
<keyword evidence="1" id="KW-0472">Membrane</keyword>